<evidence type="ECO:0000313" key="5">
    <source>
        <dbReference type="EMBL" id="KAK2962939.1"/>
    </source>
</evidence>
<gene>
    <name evidence="5" type="ORF">BLNAU_1962</name>
    <name evidence="3" type="ORF">BLNAU_21788</name>
    <name evidence="2" type="ORF">BLNAU_24828</name>
    <name evidence="4" type="ORF">BLNAU_9898</name>
</gene>
<sequence length="98" mass="11377">MPEVPWQFVVDKDGHLFDQAHKGAADPSSELPQATIWKTQYNADHKPLRPFSPPKPNQSHVFNHFHRTAIMESAFDLSEELEAELARKRKEAKEEREK</sequence>
<dbReference type="Proteomes" id="UP001281761">
    <property type="component" value="Unassembled WGS sequence"/>
</dbReference>
<comment type="caution">
    <text evidence="5">The sequence shown here is derived from an EMBL/GenBank/DDBJ whole genome shotgun (WGS) entry which is preliminary data.</text>
</comment>
<accession>A0ABQ9YGR2</accession>
<dbReference type="EMBL" id="JARBJD010000353">
    <property type="protein sequence ID" value="KAK2943311.1"/>
    <property type="molecule type" value="Genomic_DNA"/>
</dbReference>
<dbReference type="EMBL" id="JARBJD010000703">
    <property type="protein sequence ID" value="KAK2940258.1"/>
    <property type="molecule type" value="Genomic_DNA"/>
</dbReference>
<protein>
    <submittedName>
        <fullName evidence="5">Uncharacterized protein</fullName>
    </submittedName>
</protein>
<dbReference type="EMBL" id="JARBJD010000008">
    <property type="protein sequence ID" value="KAK2962939.1"/>
    <property type="molecule type" value="Genomic_DNA"/>
</dbReference>
<feature type="coiled-coil region" evidence="1">
    <location>
        <begin position="71"/>
        <end position="98"/>
    </location>
</feature>
<reference evidence="5 6" key="1">
    <citation type="journal article" date="2022" name="bioRxiv">
        <title>Genomics of Preaxostyla Flagellates Illuminates Evolutionary Transitions and the Path Towards Mitochondrial Loss.</title>
        <authorList>
            <person name="Novak L.V.F."/>
            <person name="Treitli S.C."/>
            <person name="Pyrih J."/>
            <person name="Halakuc P."/>
            <person name="Pipaliya S.V."/>
            <person name="Vacek V."/>
            <person name="Brzon O."/>
            <person name="Soukal P."/>
            <person name="Eme L."/>
            <person name="Dacks J.B."/>
            <person name="Karnkowska A."/>
            <person name="Elias M."/>
            <person name="Hampl V."/>
        </authorList>
    </citation>
    <scope>NUCLEOTIDE SEQUENCE [LARGE SCALE GENOMIC DNA]</scope>
    <source>
        <strain evidence="5">NAU3</strain>
        <tissue evidence="5">Gut</tissue>
    </source>
</reference>
<proteinExistence type="predicted"/>
<evidence type="ECO:0000313" key="2">
    <source>
        <dbReference type="EMBL" id="KAK2940258.1"/>
    </source>
</evidence>
<keyword evidence="6" id="KW-1185">Reference proteome</keyword>
<dbReference type="EMBL" id="JARBJD010000070">
    <property type="protein sequence ID" value="KAK2955169.1"/>
    <property type="molecule type" value="Genomic_DNA"/>
</dbReference>
<evidence type="ECO:0000313" key="3">
    <source>
        <dbReference type="EMBL" id="KAK2943311.1"/>
    </source>
</evidence>
<evidence type="ECO:0000256" key="1">
    <source>
        <dbReference type="SAM" id="Coils"/>
    </source>
</evidence>
<organism evidence="5 6">
    <name type="scientific">Blattamonas nauphoetae</name>
    <dbReference type="NCBI Taxonomy" id="2049346"/>
    <lineage>
        <taxon>Eukaryota</taxon>
        <taxon>Metamonada</taxon>
        <taxon>Preaxostyla</taxon>
        <taxon>Oxymonadida</taxon>
        <taxon>Blattamonas</taxon>
    </lineage>
</organism>
<name>A0ABQ9YGR2_9EUKA</name>
<keyword evidence="1" id="KW-0175">Coiled coil</keyword>
<evidence type="ECO:0000313" key="4">
    <source>
        <dbReference type="EMBL" id="KAK2955169.1"/>
    </source>
</evidence>
<evidence type="ECO:0000313" key="6">
    <source>
        <dbReference type="Proteomes" id="UP001281761"/>
    </source>
</evidence>